<evidence type="ECO:0000313" key="1">
    <source>
        <dbReference type="EMBL" id="GIX70869.1"/>
    </source>
</evidence>
<gene>
    <name evidence="1" type="ORF">CEXT_297311</name>
</gene>
<accession>A0AAV4MEK4</accession>
<sequence>MLVLAFYCSHVSADSLREHPALLESAVPGQILKLSLTASPTATENNGAGPIRFGGKLPESFSREFCRGNCLIPKALRALPQRASPRLRWSCSRVTPRRRSDLRLQWIIKNQLFINLLSLLTRFTQHTQGLLYQSSMHESPSATLLRFPSSVPDFASCPLFTQLRILALFKE</sequence>
<dbReference type="EMBL" id="BPLR01019701">
    <property type="protein sequence ID" value="GIX70869.1"/>
    <property type="molecule type" value="Genomic_DNA"/>
</dbReference>
<dbReference type="Proteomes" id="UP001054945">
    <property type="component" value="Unassembled WGS sequence"/>
</dbReference>
<dbReference type="AlphaFoldDB" id="A0AAV4MEK4"/>
<comment type="caution">
    <text evidence="1">The sequence shown here is derived from an EMBL/GenBank/DDBJ whole genome shotgun (WGS) entry which is preliminary data.</text>
</comment>
<evidence type="ECO:0000313" key="2">
    <source>
        <dbReference type="Proteomes" id="UP001054945"/>
    </source>
</evidence>
<proteinExistence type="predicted"/>
<organism evidence="1 2">
    <name type="scientific">Caerostris extrusa</name>
    <name type="common">Bark spider</name>
    <name type="synonym">Caerostris bankana</name>
    <dbReference type="NCBI Taxonomy" id="172846"/>
    <lineage>
        <taxon>Eukaryota</taxon>
        <taxon>Metazoa</taxon>
        <taxon>Ecdysozoa</taxon>
        <taxon>Arthropoda</taxon>
        <taxon>Chelicerata</taxon>
        <taxon>Arachnida</taxon>
        <taxon>Araneae</taxon>
        <taxon>Araneomorphae</taxon>
        <taxon>Entelegynae</taxon>
        <taxon>Araneoidea</taxon>
        <taxon>Araneidae</taxon>
        <taxon>Caerostris</taxon>
    </lineage>
</organism>
<reference evidence="1 2" key="1">
    <citation type="submission" date="2021-06" db="EMBL/GenBank/DDBJ databases">
        <title>Caerostris extrusa draft genome.</title>
        <authorList>
            <person name="Kono N."/>
            <person name="Arakawa K."/>
        </authorList>
    </citation>
    <scope>NUCLEOTIDE SEQUENCE [LARGE SCALE GENOMIC DNA]</scope>
</reference>
<keyword evidence="2" id="KW-1185">Reference proteome</keyword>
<name>A0AAV4MEK4_CAEEX</name>
<protein>
    <submittedName>
        <fullName evidence="1">Uncharacterized protein</fullName>
    </submittedName>
</protein>